<name>A0A232F8F8_9HYME</name>
<organism evidence="2 3">
    <name type="scientific">Trichomalopsis sarcophagae</name>
    <dbReference type="NCBI Taxonomy" id="543379"/>
    <lineage>
        <taxon>Eukaryota</taxon>
        <taxon>Metazoa</taxon>
        <taxon>Ecdysozoa</taxon>
        <taxon>Arthropoda</taxon>
        <taxon>Hexapoda</taxon>
        <taxon>Insecta</taxon>
        <taxon>Pterygota</taxon>
        <taxon>Neoptera</taxon>
        <taxon>Endopterygota</taxon>
        <taxon>Hymenoptera</taxon>
        <taxon>Apocrita</taxon>
        <taxon>Proctotrupomorpha</taxon>
        <taxon>Chalcidoidea</taxon>
        <taxon>Pteromalidae</taxon>
        <taxon>Pteromalinae</taxon>
        <taxon>Trichomalopsis</taxon>
    </lineage>
</organism>
<sequence>MHRKAFVIRNEETTINQNDFKEREGEKEDTDERLYTSAFDEEGKKVTVPATNARAAGIYYIDCILRSMRQCATRQKNHVYITHIIAFRFVIQFHSCLIKSLPFSAIIITAALVFPLVTLGITDASITRSPLTPITLNFGSTTEVSSFTGPILQSFRICELSGESQSLDHDFRISRIRQEVQPNDRLTSNGIGFVQLHVASTLRRQHQR</sequence>
<proteinExistence type="predicted"/>
<accession>A0A232F8F8</accession>
<feature type="transmembrane region" description="Helical" evidence="1">
    <location>
        <begin position="101"/>
        <end position="121"/>
    </location>
</feature>
<gene>
    <name evidence="2" type="ORF">TSAR_015189</name>
</gene>
<keyword evidence="1" id="KW-0472">Membrane</keyword>
<protein>
    <submittedName>
        <fullName evidence="2">Uncharacterized protein</fullName>
    </submittedName>
</protein>
<keyword evidence="1" id="KW-0812">Transmembrane</keyword>
<keyword evidence="1" id="KW-1133">Transmembrane helix</keyword>
<comment type="caution">
    <text evidence="2">The sequence shown here is derived from an EMBL/GenBank/DDBJ whole genome shotgun (WGS) entry which is preliminary data.</text>
</comment>
<dbReference type="AlphaFoldDB" id="A0A232F8F8"/>
<evidence type="ECO:0000256" key="1">
    <source>
        <dbReference type="SAM" id="Phobius"/>
    </source>
</evidence>
<keyword evidence="3" id="KW-1185">Reference proteome</keyword>
<evidence type="ECO:0000313" key="2">
    <source>
        <dbReference type="EMBL" id="OXU26892.1"/>
    </source>
</evidence>
<reference evidence="2 3" key="1">
    <citation type="journal article" date="2017" name="Curr. Biol.">
        <title>The Evolution of Venom by Co-option of Single-Copy Genes.</title>
        <authorList>
            <person name="Martinson E.O."/>
            <person name="Mrinalini"/>
            <person name="Kelkar Y.D."/>
            <person name="Chang C.H."/>
            <person name="Werren J.H."/>
        </authorList>
    </citation>
    <scope>NUCLEOTIDE SEQUENCE [LARGE SCALE GENOMIC DNA]</scope>
    <source>
        <strain evidence="2 3">Alberta</strain>
        <tissue evidence="2">Whole body</tissue>
    </source>
</reference>
<dbReference type="Proteomes" id="UP000215335">
    <property type="component" value="Unassembled WGS sequence"/>
</dbReference>
<evidence type="ECO:0000313" key="3">
    <source>
        <dbReference type="Proteomes" id="UP000215335"/>
    </source>
</evidence>
<dbReference type="EMBL" id="NNAY01000704">
    <property type="protein sequence ID" value="OXU26892.1"/>
    <property type="molecule type" value="Genomic_DNA"/>
</dbReference>